<dbReference type="EMBL" id="KV878680">
    <property type="protein sequence ID" value="OJJ75702.1"/>
    <property type="molecule type" value="Genomic_DNA"/>
</dbReference>
<dbReference type="OMA" id="RVCGHNE"/>
<accession>A0A1L9UVS0</accession>
<reference evidence="2" key="1">
    <citation type="journal article" date="2017" name="Genome Biol.">
        <title>Comparative genomics reveals high biological diversity and specific adaptations in the industrially and medically important fungal genus Aspergillus.</title>
        <authorList>
            <person name="de Vries R.P."/>
            <person name="Riley R."/>
            <person name="Wiebenga A."/>
            <person name="Aguilar-Osorio G."/>
            <person name="Amillis S."/>
            <person name="Uchima C.A."/>
            <person name="Anderluh G."/>
            <person name="Asadollahi M."/>
            <person name="Askin M."/>
            <person name="Barry K."/>
            <person name="Battaglia E."/>
            <person name="Bayram O."/>
            <person name="Benocci T."/>
            <person name="Braus-Stromeyer S.A."/>
            <person name="Caldana C."/>
            <person name="Canovas D."/>
            <person name="Cerqueira G.C."/>
            <person name="Chen F."/>
            <person name="Chen W."/>
            <person name="Choi C."/>
            <person name="Clum A."/>
            <person name="Dos Santos R.A."/>
            <person name="Damasio A.R."/>
            <person name="Diallinas G."/>
            <person name="Emri T."/>
            <person name="Fekete E."/>
            <person name="Flipphi M."/>
            <person name="Freyberg S."/>
            <person name="Gallo A."/>
            <person name="Gournas C."/>
            <person name="Habgood R."/>
            <person name="Hainaut M."/>
            <person name="Harispe M.L."/>
            <person name="Henrissat B."/>
            <person name="Hilden K.S."/>
            <person name="Hope R."/>
            <person name="Hossain A."/>
            <person name="Karabika E."/>
            <person name="Karaffa L."/>
            <person name="Karanyi Z."/>
            <person name="Krasevec N."/>
            <person name="Kuo A."/>
            <person name="Kusch H."/>
            <person name="LaButti K."/>
            <person name="Lagendijk E.L."/>
            <person name="Lapidus A."/>
            <person name="Levasseur A."/>
            <person name="Lindquist E."/>
            <person name="Lipzen A."/>
            <person name="Logrieco A.F."/>
            <person name="MacCabe A."/>
            <person name="Maekelae M.R."/>
            <person name="Malavazi I."/>
            <person name="Melin P."/>
            <person name="Meyer V."/>
            <person name="Mielnichuk N."/>
            <person name="Miskei M."/>
            <person name="Molnar A.P."/>
            <person name="Mule G."/>
            <person name="Ngan C.Y."/>
            <person name="Orejas M."/>
            <person name="Orosz E."/>
            <person name="Ouedraogo J.P."/>
            <person name="Overkamp K.M."/>
            <person name="Park H.-S."/>
            <person name="Perrone G."/>
            <person name="Piumi F."/>
            <person name="Punt P.J."/>
            <person name="Ram A.F."/>
            <person name="Ramon A."/>
            <person name="Rauscher S."/>
            <person name="Record E."/>
            <person name="Riano-Pachon D.M."/>
            <person name="Robert V."/>
            <person name="Roehrig J."/>
            <person name="Ruller R."/>
            <person name="Salamov A."/>
            <person name="Salih N.S."/>
            <person name="Samson R.A."/>
            <person name="Sandor E."/>
            <person name="Sanguinetti M."/>
            <person name="Schuetze T."/>
            <person name="Sepcic K."/>
            <person name="Shelest E."/>
            <person name="Sherlock G."/>
            <person name="Sophianopoulou V."/>
            <person name="Squina F.M."/>
            <person name="Sun H."/>
            <person name="Susca A."/>
            <person name="Todd R.B."/>
            <person name="Tsang A."/>
            <person name="Unkles S.E."/>
            <person name="van de Wiele N."/>
            <person name="van Rossen-Uffink D."/>
            <person name="Oliveira J.V."/>
            <person name="Vesth T.C."/>
            <person name="Visser J."/>
            <person name="Yu J.-H."/>
            <person name="Zhou M."/>
            <person name="Andersen M.R."/>
            <person name="Archer D.B."/>
            <person name="Baker S.E."/>
            <person name="Benoit I."/>
            <person name="Brakhage A.A."/>
            <person name="Braus G.H."/>
            <person name="Fischer R."/>
            <person name="Frisvad J.C."/>
            <person name="Goldman G.H."/>
            <person name="Houbraken J."/>
            <person name="Oakley B."/>
            <person name="Pocsi I."/>
            <person name="Scazzocchio C."/>
            <person name="Seiboth B."/>
            <person name="vanKuyk P.A."/>
            <person name="Wortman J."/>
            <person name="Dyer P.S."/>
            <person name="Grigoriev I.V."/>
        </authorList>
    </citation>
    <scope>NUCLEOTIDE SEQUENCE [LARGE SCALE GENOMIC DNA]</scope>
    <source>
        <strain evidence="2">CBS 101740 / IMI 381727 / IBT 21946</strain>
    </source>
</reference>
<sequence>MQVAEILSDLTSLRVCDHHDALALVTVNERIPHAAEKQQLGLGAISTSTTQAGSELAPRSYENEDLRRAKELVDLHYEFKARHALGTVDEELSRAREEVARVLRELS</sequence>
<evidence type="ECO:0000313" key="2">
    <source>
        <dbReference type="Proteomes" id="UP000184499"/>
    </source>
</evidence>
<dbReference type="RefSeq" id="XP_067482949.1">
    <property type="nucleotide sequence ID" value="XM_067623813.1"/>
</dbReference>
<dbReference type="AlphaFoldDB" id="A0A1L9UVS0"/>
<dbReference type="VEuPathDB" id="FungiDB:ASPBRDRAFT_378476"/>
<dbReference type="GeneID" id="93576301"/>
<dbReference type="OrthoDB" id="5394455at2759"/>
<keyword evidence="2" id="KW-1185">Reference proteome</keyword>
<dbReference type="Proteomes" id="UP000184499">
    <property type="component" value="Unassembled WGS sequence"/>
</dbReference>
<proteinExistence type="predicted"/>
<gene>
    <name evidence="1" type="ORF">ASPBRDRAFT_378476</name>
</gene>
<organism evidence="1 2">
    <name type="scientific">Aspergillus brasiliensis (strain CBS 101740 / IMI 381727 / IBT 21946)</name>
    <dbReference type="NCBI Taxonomy" id="767769"/>
    <lineage>
        <taxon>Eukaryota</taxon>
        <taxon>Fungi</taxon>
        <taxon>Dikarya</taxon>
        <taxon>Ascomycota</taxon>
        <taxon>Pezizomycotina</taxon>
        <taxon>Eurotiomycetes</taxon>
        <taxon>Eurotiomycetidae</taxon>
        <taxon>Eurotiales</taxon>
        <taxon>Aspergillaceae</taxon>
        <taxon>Aspergillus</taxon>
        <taxon>Aspergillus subgen. Circumdati</taxon>
    </lineage>
</organism>
<name>A0A1L9UVS0_ASPBC</name>
<evidence type="ECO:0000313" key="1">
    <source>
        <dbReference type="EMBL" id="OJJ75702.1"/>
    </source>
</evidence>
<protein>
    <submittedName>
        <fullName evidence="1">Uncharacterized protein</fullName>
    </submittedName>
</protein>